<evidence type="ECO:0000256" key="1">
    <source>
        <dbReference type="ARBA" id="ARBA00023002"/>
    </source>
</evidence>
<dbReference type="InterPro" id="IPR000683">
    <property type="entry name" value="Gfo/Idh/MocA-like_OxRdtase_N"/>
</dbReference>
<dbReference type="Gene3D" id="3.40.50.720">
    <property type="entry name" value="NAD(P)-binding Rossmann-like Domain"/>
    <property type="match status" value="1"/>
</dbReference>
<evidence type="ECO:0000256" key="2">
    <source>
        <dbReference type="SAM" id="MobiDB-lite"/>
    </source>
</evidence>
<gene>
    <name evidence="5" type="ORF">ACFQ3J_00055</name>
</gene>
<accession>A0ABW3PNM1</accession>
<keyword evidence="6" id="KW-1185">Reference proteome</keyword>
<dbReference type="Pfam" id="PF22725">
    <property type="entry name" value="GFO_IDH_MocA_C3"/>
    <property type="match status" value="1"/>
</dbReference>
<sequence>MLKLGILGYWHVHASDYASQADAHPLTEVTAIWDEDIERGRAEAAKRSVPFYENLDQLLASPEIDGVIVVTSTAIHHEVITRAARAKKHIFTEKVIALTTEECADILRCVQEENVTLTASLPRLYEPYTLKAMEIIHSGLLGQLTLVRTRLSHNGAIPQGTNHQGWLPERFFSYKETGGGAMTDLGCHPMYLANLFLGMPEQVYASYGYVTGKEVEDNAVVQLSYANGALGVVEAGFVNRHSPFSFEIHGTEGSLLYSDHDRKLLYRGANDEKWQTADLPDAEPSAFEQWISHIEAGTVFEANLVMGSQLTQLMEASNRSARSGVPEKLTTKLKLPN</sequence>
<dbReference type="EMBL" id="JBHTKX010000001">
    <property type="protein sequence ID" value="MFD1126566.1"/>
    <property type="molecule type" value="Genomic_DNA"/>
</dbReference>
<dbReference type="InterPro" id="IPR036291">
    <property type="entry name" value="NAD(P)-bd_dom_sf"/>
</dbReference>
<dbReference type="InterPro" id="IPR055170">
    <property type="entry name" value="GFO_IDH_MocA-like_dom"/>
</dbReference>
<dbReference type="SUPFAM" id="SSF55347">
    <property type="entry name" value="Glyceraldehyde-3-phosphate dehydrogenase-like, C-terminal domain"/>
    <property type="match status" value="1"/>
</dbReference>
<dbReference type="Proteomes" id="UP001597169">
    <property type="component" value="Unassembled WGS sequence"/>
</dbReference>
<dbReference type="Gene3D" id="3.30.360.10">
    <property type="entry name" value="Dihydrodipicolinate Reductase, domain 2"/>
    <property type="match status" value="1"/>
</dbReference>
<keyword evidence="1" id="KW-0560">Oxidoreductase</keyword>
<dbReference type="PANTHER" id="PTHR43818:SF11">
    <property type="entry name" value="BCDNA.GH03377"/>
    <property type="match status" value="1"/>
</dbReference>
<evidence type="ECO:0000259" key="4">
    <source>
        <dbReference type="Pfam" id="PF22725"/>
    </source>
</evidence>
<reference evidence="6" key="1">
    <citation type="journal article" date="2019" name="Int. J. Syst. Evol. Microbiol.">
        <title>The Global Catalogue of Microorganisms (GCM) 10K type strain sequencing project: providing services to taxonomists for standard genome sequencing and annotation.</title>
        <authorList>
            <consortium name="The Broad Institute Genomics Platform"/>
            <consortium name="The Broad Institute Genome Sequencing Center for Infectious Disease"/>
            <person name="Wu L."/>
            <person name="Ma J."/>
        </authorList>
    </citation>
    <scope>NUCLEOTIDE SEQUENCE [LARGE SCALE GENOMIC DNA]</scope>
    <source>
        <strain evidence="6">CCUG 53519</strain>
    </source>
</reference>
<name>A0ABW3PNM1_9BACL</name>
<feature type="region of interest" description="Disordered" evidence="2">
    <location>
        <begin position="317"/>
        <end position="337"/>
    </location>
</feature>
<feature type="domain" description="Gfo/Idh/MocA-like oxidoreductase N-terminal" evidence="3">
    <location>
        <begin position="3"/>
        <end position="118"/>
    </location>
</feature>
<comment type="caution">
    <text evidence="5">The sequence shown here is derived from an EMBL/GenBank/DDBJ whole genome shotgun (WGS) entry which is preliminary data.</text>
</comment>
<evidence type="ECO:0000259" key="3">
    <source>
        <dbReference type="Pfam" id="PF01408"/>
    </source>
</evidence>
<dbReference type="RefSeq" id="WP_091159266.1">
    <property type="nucleotide sequence ID" value="NZ_JBHTKX010000001.1"/>
</dbReference>
<feature type="domain" description="GFO/IDH/MocA-like oxidoreductase" evidence="4">
    <location>
        <begin position="130"/>
        <end position="255"/>
    </location>
</feature>
<dbReference type="InterPro" id="IPR050463">
    <property type="entry name" value="Gfo/Idh/MocA_oxidrdct_glycsds"/>
</dbReference>
<evidence type="ECO:0000313" key="6">
    <source>
        <dbReference type="Proteomes" id="UP001597169"/>
    </source>
</evidence>
<proteinExistence type="predicted"/>
<organism evidence="5 6">
    <name type="scientific">Paenibacillus provencensis</name>
    <dbReference type="NCBI Taxonomy" id="441151"/>
    <lineage>
        <taxon>Bacteria</taxon>
        <taxon>Bacillati</taxon>
        <taxon>Bacillota</taxon>
        <taxon>Bacilli</taxon>
        <taxon>Bacillales</taxon>
        <taxon>Paenibacillaceae</taxon>
        <taxon>Paenibacillus</taxon>
    </lineage>
</organism>
<evidence type="ECO:0000313" key="5">
    <source>
        <dbReference type="EMBL" id="MFD1126566.1"/>
    </source>
</evidence>
<protein>
    <submittedName>
        <fullName evidence="5">Gfo/Idh/MocA family protein</fullName>
    </submittedName>
</protein>
<dbReference type="SUPFAM" id="SSF51735">
    <property type="entry name" value="NAD(P)-binding Rossmann-fold domains"/>
    <property type="match status" value="1"/>
</dbReference>
<dbReference type="Pfam" id="PF01408">
    <property type="entry name" value="GFO_IDH_MocA"/>
    <property type="match status" value="1"/>
</dbReference>
<dbReference type="PANTHER" id="PTHR43818">
    <property type="entry name" value="BCDNA.GH03377"/>
    <property type="match status" value="1"/>
</dbReference>